<reference evidence="2" key="1">
    <citation type="submission" date="2011-02" db="EMBL/GenBank/DDBJ databases">
        <title>Complete sequence of Methanobacterium sp. AL-21.</title>
        <authorList>
            <consortium name="US DOE Joint Genome Institute"/>
            <person name="Lucas S."/>
            <person name="Copeland A."/>
            <person name="Lapidus A."/>
            <person name="Cheng J.-F."/>
            <person name="Goodwin L."/>
            <person name="Pitluck S."/>
            <person name="Chertkov O."/>
            <person name="Detter J.C."/>
            <person name="Han C."/>
            <person name="Tapia R."/>
            <person name="Land M."/>
            <person name="Hauser L."/>
            <person name="Kyrpides N."/>
            <person name="Ivanova N."/>
            <person name="Mikhailova N."/>
            <person name="Pagani I."/>
            <person name="Cadillo-Quiroz H."/>
            <person name="Imachi H."/>
            <person name="Zinder S."/>
            <person name="Liu W."/>
            <person name="Woyke T."/>
        </authorList>
    </citation>
    <scope>NUCLEOTIDE SEQUENCE [LARGE SCALE GENOMIC DNA]</scope>
    <source>
        <strain evidence="2">AL-21</strain>
    </source>
</reference>
<proteinExistence type="predicted"/>
<dbReference type="HOGENOM" id="CLU_2820887_0_0_2"/>
<protein>
    <submittedName>
        <fullName evidence="1">Uncharacterized protein</fullName>
    </submittedName>
</protein>
<accession>F0TCA3</accession>
<dbReference type="GeneID" id="10278618"/>
<name>F0TCA3_METLA</name>
<dbReference type="EMBL" id="CP002551">
    <property type="protein sequence ID" value="ADZ10370.1"/>
    <property type="molecule type" value="Genomic_DNA"/>
</dbReference>
<evidence type="ECO:0000313" key="1">
    <source>
        <dbReference type="EMBL" id="ADZ10370.1"/>
    </source>
</evidence>
<gene>
    <name evidence="1" type="ordered locus">Metbo_2155</name>
</gene>
<sequence length="66" mass="7737">MFKKQINIGIEQKTDLDAIQRQIIENGGKVTLMDLINDAISIFINEYKNKAILKYTPQFYDKKEDE</sequence>
<dbReference type="Proteomes" id="UP000007490">
    <property type="component" value="Chromosome"/>
</dbReference>
<dbReference type="KEGG" id="mel:Metbo_2155"/>
<dbReference type="AlphaFoldDB" id="F0TCA3"/>
<organism evidence="1 2">
    <name type="scientific">Methanobacterium lacus (strain AL-21)</name>
    <dbReference type="NCBI Taxonomy" id="877455"/>
    <lineage>
        <taxon>Archaea</taxon>
        <taxon>Methanobacteriati</taxon>
        <taxon>Methanobacteriota</taxon>
        <taxon>Methanomada group</taxon>
        <taxon>Methanobacteria</taxon>
        <taxon>Methanobacteriales</taxon>
        <taxon>Methanobacteriaceae</taxon>
        <taxon>Methanobacterium</taxon>
    </lineage>
</organism>
<keyword evidence="2" id="KW-1185">Reference proteome</keyword>
<dbReference type="RefSeq" id="WP_013645721.1">
    <property type="nucleotide sequence ID" value="NC_015216.1"/>
</dbReference>
<evidence type="ECO:0000313" key="2">
    <source>
        <dbReference type="Proteomes" id="UP000007490"/>
    </source>
</evidence>
<reference evidence="1 2" key="2">
    <citation type="journal article" date="2014" name="Int. J. Syst. Evol. Microbiol.">
        <title>Methanobacterium paludis sp. nov. and a novel strain of Methanobacterium lacus isolated from northern peatlands.</title>
        <authorList>
            <person name="Cadillo-Quiroz H."/>
            <person name="Brauer S.L."/>
            <person name="Goodson N."/>
            <person name="Yavitt J.B."/>
            <person name="Zinder S.H."/>
        </authorList>
    </citation>
    <scope>NUCLEOTIDE SEQUENCE [LARGE SCALE GENOMIC DNA]</scope>
    <source>
        <strain evidence="1 2">AL-21</strain>
    </source>
</reference>